<dbReference type="PANTHER" id="PTHR16523:SF6">
    <property type="entry name" value="PEST PROTEOLYTIC SIGNAL-CONTAINING NUCLEAR PROTEIN"/>
    <property type="match status" value="1"/>
</dbReference>
<protein>
    <recommendedName>
        <fullName evidence="4">PEST proteolytic signal-containing nuclear protein</fullName>
    </recommendedName>
</protein>
<feature type="region of interest" description="Disordered" evidence="10">
    <location>
        <begin position="71"/>
        <end position="158"/>
    </location>
</feature>
<dbReference type="KEGG" id="spu:115919241"/>
<dbReference type="InterPro" id="IPR029169">
    <property type="entry name" value="PCNP"/>
</dbReference>
<keyword evidence="12" id="KW-1185">Reference proteome</keyword>
<evidence type="ECO:0000256" key="5">
    <source>
        <dbReference type="ARBA" id="ARBA00022553"/>
    </source>
</evidence>
<dbReference type="InParanoid" id="A0A7M7SSR4"/>
<evidence type="ECO:0000256" key="3">
    <source>
        <dbReference type="ARBA" id="ARBA00011097"/>
    </source>
</evidence>
<sequence>MSDKEAILKRKPSDEEGVDGTKKSKLSFNIGLKKSPAVATENKTFNAKPLIKPKIRIAPVSIKLGASKPKEPEKKILKPSGTAAKAFADESDEDEEDMPPEAKMRMKNMGRDTPTSAGPNSFNKGKMGFSSPSAKWKTPRLKSNAEHPLEEHEVEDTS</sequence>
<feature type="compositionally biased region" description="Basic and acidic residues" evidence="10">
    <location>
        <begin position="1"/>
        <end position="22"/>
    </location>
</feature>
<keyword evidence="9" id="KW-0131">Cell cycle</keyword>
<feature type="region of interest" description="Disordered" evidence="10">
    <location>
        <begin position="1"/>
        <end position="25"/>
    </location>
</feature>
<name>A0A7M7SSR4_STRPU</name>
<dbReference type="RefSeq" id="XP_011683554.2">
    <property type="nucleotide sequence ID" value="XM_011685252.2"/>
</dbReference>
<comment type="subcellular location">
    <subcellularLocation>
        <location evidence="2">Nucleus</location>
    </subcellularLocation>
</comment>
<dbReference type="AlphaFoldDB" id="A0A7M7SSR4"/>
<proteinExistence type="predicted"/>
<dbReference type="Pfam" id="PF15473">
    <property type="entry name" value="PCNP"/>
    <property type="match status" value="1"/>
</dbReference>
<evidence type="ECO:0000256" key="2">
    <source>
        <dbReference type="ARBA" id="ARBA00004123"/>
    </source>
</evidence>
<dbReference type="GO" id="GO:0016567">
    <property type="term" value="P:protein ubiquitination"/>
    <property type="evidence" value="ECO:0000318"/>
    <property type="project" value="GO_Central"/>
</dbReference>
<keyword evidence="5" id="KW-0597">Phosphoprotein</keyword>
<feature type="compositionally biased region" description="Polar residues" evidence="10">
    <location>
        <begin position="113"/>
        <end position="123"/>
    </location>
</feature>
<dbReference type="GO" id="GO:0043161">
    <property type="term" value="P:proteasome-mediated ubiquitin-dependent protein catabolic process"/>
    <property type="evidence" value="ECO:0000318"/>
    <property type="project" value="GO_Central"/>
</dbReference>
<dbReference type="GeneID" id="753513"/>
<dbReference type="PANTHER" id="PTHR16523">
    <property type="entry name" value="PEST PROTEOLYTIC SIGNAL-CONTAINING NUCLEAR PROTEIN"/>
    <property type="match status" value="1"/>
</dbReference>
<dbReference type="GO" id="GO:0005634">
    <property type="term" value="C:nucleus"/>
    <property type="evidence" value="ECO:0000318"/>
    <property type="project" value="GO_Central"/>
</dbReference>
<evidence type="ECO:0000256" key="8">
    <source>
        <dbReference type="ARBA" id="ARBA00023242"/>
    </source>
</evidence>
<evidence type="ECO:0000256" key="10">
    <source>
        <dbReference type="SAM" id="MobiDB-lite"/>
    </source>
</evidence>
<evidence type="ECO:0000256" key="4">
    <source>
        <dbReference type="ARBA" id="ARBA00022059"/>
    </source>
</evidence>
<dbReference type="EnsemblMetazoa" id="XM_030972570">
    <property type="protein sequence ID" value="XP_030828430"/>
    <property type="gene ID" value="LOC115919241"/>
</dbReference>
<organism evidence="11 12">
    <name type="scientific">Strongylocentrotus purpuratus</name>
    <name type="common">Purple sea urchin</name>
    <dbReference type="NCBI Taxonomy" id="7668"/>
    <lineage>
        <taxon>Eukaryota</taxon>
        <taxon>Metazoa</taxon>
        <taxon>Echinodermata</taxon>
        <taxon>Eleutherozoa</taxon>
        <taxon>Echinozoa</taxon>
        <taxon>Echinoidea</taxon>
        <taxon>Euechinoidea</taxon>
        <taxon>Echinacea</taxon>
        <taxon>Camarodonta</taxon>
        <taxon>Echinidea</taxon>
        <taxon>Strongylocentrotidae</taxon>
        <taxon>Strongylocentrotus</taxon>
    </lineage>
</organism>
<feature type="compositionally biased region" description="Acidic residues" evidence="10">
    <location>
        <begin position="89"/>
        <end position="99"/>
    </location>
</feature>
<dbReference type="OMA" id="WDDKGSA"/>
<evidence type="ECO:0000256" key="1">
    <source>
        <dbReference type="ARBA" id="ARBA00002646"/>
    </source>
</evidence>
<keyword evidence="6" id="KW-0832">Ubl conjugation</keyword>
<dbReference type="RefSeq" id="XP_030828430.1">
    <property type="nucleotide sequence ID" value="XM_030972570.1"/>
</dbReference>
<reference evidence="12" key="1">
    <citation type="submission" date="2015-02" db="EMBL/GenBank/DDBJ databases">
        <title>Genome sequencing for Strongylocentrotus purpuratus.</title>
        <authorList>
            <person name="Murali S."/>
            <person name="Liu Y."/>
            <person name="Vee V."/>
            <person name="English A."/>
            <person name="Wang M."/>
            <person name="Skinner E."/>
            <person name="Han Y."/>
            <person name="Muzny D.M."/>
            <person name="Worley K.C."/>
            <person name="Gibbs R.A."/>
        </authorList>
    </citation>
    <scope>NUCLEOTIDE SEQUENCE</scope>
</reference>
<evidence type="ECO:0000313" key="11">
    <source>
        <dbReference type="EnsemblMetazoa" id="XP_030828430"/>
    </source>
</evidence>
<comment type="function">
    <text evidence="1">May be involved in cell cycle regulation.</text>
</comment>
<comment type="subunit">
    <text evidence="3">Interacts with UHRF2/NIRF.</text>
</comment>
<dbReference type="OrthoDB" id="10068198at2759"/>
<keyword evidence="8" id="KW-0539">Nucleus</keyword>
<dbReference type="KEGG" id="spu:753513"/>
<dbReference type="FunCoup" id="A0A7M7SSR4">
    <property type="interactions" value="1626"/>
</dbReference>
<keyword evidence="7" id="KW-0007">Acetylation</keyword>
<evidence type="ECO:0000256" key="9">
    <source>
        <dbReference type="ARBA" id="ARBA00023306"/>
    </source>
</evidence>
<evidence type="ECO:0000256" key="6">
    <source>
        <dbReference type="ARBA" id="ARBA00022843"/>
    </source>
</evidence>
<accession>A0A7M7SSR4</accession>
<dbReference type="Proteomes" id="UP000007110">
    <property type="component" value="Unassembled WGS sequence"/>
</dbReference>
<reference evidence="11" key="2">
    <citation type="submission" date="2021-01" db="UniProtKB">
        <authorList>
            <consortium name="EnsemblMetazoa"/>
        </authorList>
    </citation>
    <scope>IDENTIFICATION</scope>
</reference>
<dbReference type="RefSeq" id="XP_001182487.3">
    <property type="nucleotide sequence ID" value="XM_001182487.4"/>
</dbReference>
<evidence type="ECO:0000256" key="7">
    <source>
        <dbReference type="ARBA" id="ARBA00022990"/>
    </source>
</evidence>
<dbReference type="GeneID" id="115919241"/>
<evidence type="ECO:0000313" key="12">
    <source>
        <dbReference type="Proteomes" id="UP000007110"/>
    </source>
</evidence>